<accession>A0A448I5H4</accession>
<reference evidence="1 2" key="1">
    <citation type="submission" date="2018-12" db="EMBL/GenBank/DDBJ databases">
        <authorList>
            <consortium name="Pathogen Informatics"/>
        </authorList>
    </citation>
    <scope>NUCLEOTIDE SEQUENCE [LARGE SCALE GENOMIC DNA]</scope>
    <source>
        <strain evidence="1 2">NCTC10485</strain>
    </source>
</reference>
<evidence type="ECO:0000313" key="2">
    <source>
        <dbReference type="Proteomes" id="UP000282551"/>
    </source>
</evidence>
<protein>
    <recommendedName>
        <fullName evidence="3">Lipoprotein</fullName>
    </recommendedName>
</protein>
<keyword evidence="2" id="KW-1185">Reference proteome</keyword>
<dbReference type="Proteomes" id="UP000282551">
    <property type="component" value="Chromosome"/>
</dbReference>
<gene>
    <name evidence="1" type="ORF">NCTC10485_01864</name>
</gene>
<evidence type="ECO:0000313" key="1">
    <source>
        <dbReference type="EMBL" id="VEG47583.1"/>
    </source>
</evidence>
<evidence type="ECO:0008006" key="3">
    <source>
        <dbReference type="Google" id="ProtNLM"/>
    </source>
</evidence>
<dbReference type="EMBL" id="LR134355">
    <property type="protein sequence ID" value="VEG47583.1"/>
    <property type="molecule type" value="Genomic_DNA"/>
</dbReference>
<name>A0A448I5H4_MYCCI</name>
<proteinExistence type="predicted"/>
<dbReference type="AlphaFoldDB" id="A0A448I5H4"/>
<sequence length="185" mass="18806">MLSGYRRALPLAAGLAAIAVLGVAGCTSIVTGDPSVDRADVPDYRASVSASVSASAVTSSVRESQRQASMTTQAVRTVCETLSTSSADAVKTVNAYVEAVNSGGDVAATIQPAREALNSSAGRVSAEINDTLPVPLRDALTAWVDASRAAGDVLGGGPSPSEFNTAIDRVNTTRTDALNLCDTAY</sequence>
<dbReference type="RefSeq" id="WP_235666418.1">
    <property type="nucleotide sequence ID" value="NZ_AP022604.1"/>
</dbReference>
<organism evidence="1 2">
    <name type="scientific">Mycolicibacterium chitae</name>
    <name type="common">Mycobacterium chitae</name>
    <dbReference type="NCBI Taxonomy" id="1792"/>
    <lineage>
        <taxon>Bacteria</taxon>
        <taxon>Bacillati</taxon>
        <taxon>Actinomycetota</taxon>
        <taxon>Actinomycetes</taxon>
        <taxon>Mycobacteriales</taxon>
        <taxon>Mycobacteriaceae</taxon>
        <taxon>Mycolicibacterium</taxon>
    </lineage>
</organism>
<dbReference type="PROSITE" id="PS51257">
    <property type="entry name" value="PROKAR_LIPOPROTEIN"/>
    <property type="match status" value="1"/>
</dbReference>